<dbReference type="EMBL" id="JXTB01000804">
    <property type="protein sequence ID" value="PON32556.1"/>
    <property type="molecule type" value="Genomic_DNA"/>
</dbReference>
<protein>
    <submittedName>
        <fullName evidence="1">Uncharacterized protein</fullName>
    </submittedName>
</protein>
<comment type="caution">
    <text evidence="1">The sequence shown here is derived from an EMBL/GenBank/DDBJ whole genome shotgun (WGS) entry which is preliminary data.</text>
</comment>
<reference evidence="2" key="1">
    <citation type="submission" date="2016-06" db="EMBL/GenBank/DDBJ databases">
        <title>Parallel loss of symbiosis genes in relatives of nitrogen-fixing non-legume Parasponia.</title>
        <authorList>
            <person name="Van Velzen R."/>
            <person name="Holmer R."/>
            <person name="Bu F."/>
            <person name="Rutten L."/>
            <person name="Van Zeijl A."/>
            <person name="Liu W."/>
            <person name="Santuari L."/>
            <person name="Cao Q."/>
            <person name="Sharma T."/>
            <person name="Shen D."/>
            <person name="Roswanjaya Y."/>
            <person name="Wardhani T."/>
            <person name="Kalhor M.S."/>
            <person name="Jansen J."/>
            <person name="Van den Hoogen J."/>
            <person name="Gungor B."/>
            <person name="Hartog M."/>
            <person name="Hontelez J."/>
            <person name="Verver J."/>
            <person name="Yang W.-C."/>
            <person name="Schijlen E."/>
            <person name="Repin R."/>
            <person name="Schilthuizen M."/>
            <person name="Schranz E."/>
            <person name="Heidstra R."/>
            <person name="Miyata K."/>
            <person name="Fedorova E."/>
            <person name="Kohlen W."/>
            <person name="Bisseling T."/>
            <person name="Smit S."/>
            <person name="Geurts R."/>
        </authorList>
    </citation>
    <scope>NUCLEOTIDE SEQUENCE [LARGE SCALE GENOMIC DNA]</scope>
    <source>
        <strain evidence="2">cv. WU1-14</strain>
    </source>
</reference>
<proteinExistence type="predicted"/>
<dbReference type="Proteomes" id="UP000237105">
    <property type="component" value="Unassembled WGS sequence"/>
</dbReference>
<gene>
    <name evidence="1" type="ORF">PanWU01x14_360280</name>
</gene>
<name>A0A2P5A7N6_PARAD</name>
<sequence length="84" mass="9343">MGYQQSKLKVVYDYDRMCRTVTDGCCRLAALPWGFDGQSVLNALKDSVNCFGLSSNMNTNGFQLKNGNDPQLAQGFSFTIYAKE</sequence>
<dbReference type="AlphaFoldDB" id="A0A2P5A7N6"/>
<keyword evidence="2" id="KW-1185">Reference proteome</keyword>
<organism evidence="1 2">
    <name type="scientific">Parasponia andersonii</name>
    <name type="common">Sponia andersonii</name>
    <dbReference type="NCBI Taxonomy" id="3476"/>
    <lineage>
        <taxon>Eukaryota</taxon>
        <taxon>Viridiplantae</taxon>
        <taxon>Streptophyta</taxon>
        <taxon>Embryophyta</taxon>
        <taxon>Tracheophyta</taxon>
        <taxon>Spermatophyta</taxon>
        <taxon>Magnoliopsida</taxon>
        <taxon>eudicotyledons</taxon>
        <taxon>Gunneridae</taxon>
        <taxon>Pentapetalae</taxon>
        <taxon>rosids</taxon>
        <taxon>fabids</taxon>
        <taxon>Rosales</taxon>
        <taxon>Cannabaceae</taxon>
        <taxon>Parasponia</taxon>
    </lineage>
</organism>
<evidence type="ECO:0000313" key="2">
    <source>
        <dbReference type="Proteomes" id="UP000237105"/>
    </source>
</evidence>
<accession>A0A2P5A7N6</accession>
<evidence type="ECO:0000313" key="1">
    <source>
        <dbReference type="EMBL" id="PON32556.1"/>
    </source>
</evidence>